<dbReference type="Proteomes" id="UP000680866">
    <property type="component" value="Chromosome"/>
</dbReference>
<proteinExistence type="predicted"/>
<protein>
    <submittedName>
        <fullName evidence="2">Uncharacterized protein</fullName>
    </submittedName>
</protein>
<evidence type="ECO:0000256" key="1">
    <source>
        <dbReference type="SAM" id="MobiDB-lite"/>
    </source>
</evidence>
<sequence>MAQCLVDPVAGPVDGRHDIGQGEEGRERVGGHAVTLTPPTDGRHLGYAKEGCVVQLGNGKIRSGTATRRATLAHRPRRTDAPRTAGRTNGGPAGARQRPLGARSRVRPAQLSHQSGHRN</sequence>
<gene>
    <name evidence="2" type="ORF">Prubr_21690</name>
</gene>
<evidence type="ECO:0000313" key="3">
    <source>
        <dbReference type="Proteomes" id="UP000680866"/>
    </source>
</evidence>
<feature type="region of interest" description="Disordered" evidence="1">
    <location>
        <begin position="1"/>
        <end position="43"/>
    </location>
</feature>
<name>A0A810N0H3_9ACTN</name>
<accession>A0A810N0H3</accession>
<dbReference type="AlphaFoldDB" id="A0A810N0H3"/>
<dbReference type="EMBL" id="AP023359">
    <property type="protein sequence ID" value="BCJ65148.1"/>
    <property type="molecule type" value="Genomic_DNA"/>
</dbReference>
<organism evidence="2 3">
    <name type="scientific">Polymorphospora rubra</name>
    <dbReference type="NCBI Taxonomy" id="338584"/>
    <lineage>
        <taxon>Bacteria</taxon>
        <taxon>Bacillati</taxon>
        <taxon>Actinomycetota</taxon>
        <taxon>Actinomycetes</taxon>
        <taxon>Micromonosporales</taxon>
        <taxon>Micromonosporaceae</taxon>
        <taxon>Polymorphospora</taxon>
    </lineage>
</organism>
<feature type="region of interest" description="Disordered" evidence="1">
    <location>
        <begin position="63"/>
        <end position="119"/>
    </location>
</feature>
<evidence type="ECO:0000313" key="2">
    <source>
        <dbReference type="EMBL" id="BCJ65148.1"/>
    </source>
</evidence>
<reference evidence="2" key="1">
    <citation type="submission" date="2020-08" db="EMBL/GenBank/DDBJ databases">
        <title>Whole genome shotgun sequence of Polymorphospora rubra NBRC 101157.</title>
        <authorList>
            <person name="Komaki H."/>
            <person name="Tamura T."/>
        </authorList>
    </citation>
    <scope>NUCLEOTIDE SEQUENCE</scope>
    <source>
        <strain evidence="2">NBRC 101157</strain>
    </source>
</reference>
<keyword evidence="3" id="KW-1185">Reference proteome</keyword>
<dbReference type="KEGG" id="pry:Prubr_21690"/>
<feature type="compositionally biased region" description="Basic and acidic residues" evidence="1">
    <location>
        <begin position="14"/>
        <end position="30"/>
    </location>
</feature>